<feature type="domain" description="AB hydrolase-1" evidence="1">
    <location>
        <begin position="24"/>
        <end position="144"/>
    </location>
</feature>
<keyword evidence="3" id="KW-1185">Reference proteome</keyword>
<dbReference type="InterPro" id="IPR050471">
    <property type="entry name" value="AB_hydrolase"/>
</dbReference>
<dbReference type="PANTHER" id="PTHR43433">
    <property type="entry name" value="HYDROLASE, ALPHA/BETA FOLD FAMILY PROTEIN"/>
    <property type="match status" value="1"/>
</dbReference>
<dbReference type="Proteomes" id="UP000754495">
    <property type="component" value="Unassembled WGS sequence"/>
</dbReference>
<accession>A0ABX0SW18</accession>
<dbReference type="Gene3D" id="3.40.50.1820">
    <property type="entry name" value="alpha/beta hydrolase"/>
    <property type="match status" value="1"/>
</dbReference>
<proteinExistence type="predicted"/>
<comment type="caution">
    <text evidence="2">The sequence shown here is derived from an EMBL/GenBank/DDBJ whole genome shotgun (WGS) entry which is preliminary data.</text>
</comment>
<dbReference type="InterPro" id="IPR029058">
    <property type="entry name" value="AB_hydrolase_fold"/>
</dbReference>
<dbReference type="InterPro" id="IPR000073">
    <property type="entry name" value="AB_hydrolase_1"/>
</dbReference>
<dbReference type="Pfam" id="PF00561">
    <property type="entry name" value="Abhydrolase_1"/>
    <property type="match status" value="1"/>
</dbReference>
<reference evidence="2 3" key="1">
    <citation type="submission" date="2020-03" db="EMBL/GenBank/DDBJ databases">
        <title>Sequencing the genomes of 1000 actinobacteria strains.</title>
        <authorList>
            <person name="Klenk H.-P."/>
        </authorList>
    </citation>
    <scope>NUCLEOTIDE SEQUENCE [LARGE SCALE GENOMIC DNA]</scope>
    <source>
        <strain evidence="2 3">DSM 45668</strain>
    </source>
</reference>
<evidence type="ECO:0000259" key="1">
    <source>
        <dbReference type="Pfam" id="PF00561"/>
    </source>
</evidence>
<evidence type="ECO:0000313" key="3">
    <source>
        <dbReference type="Proteomes" id="UP000754495"/>
    </source>
</evidence>
<sequence length="267" mass="28233">MISDSGTCPVPDGQLHVERRGSGPALLLVAGGTGAAAAYHALADELARDYTVLGYDRRGHFGSASRTGGPLTVTRHADDARAVVEHFGYGKALVFGSSAGGQIGLELAARHPEVVGGLVVHEPPAVGLLPDAEDWIAFAREQAARSASGDVFGAFRAFLASIAGAGLPPLKTVRLPHEHEWQVLFDRELVGIYRYLPDLDALRRTPVPIVLTAGEGSRGYYHYRPARALALELGLPFVELPGAHLAPQRDAKTFAAALNVVLADLVL</sequence>
<dbReference type="RefSeq" id="WP_167112818.1">
    <property type="nucleotide sequence ID" value="NZ_JAANOU010000001.1"/>
</dbReference>
<evidence type="ECO:0000313" key="2">
    <source>
        <dbReference type="EMBL" id="NIH79550.1"/>
    </source>
</evidence>
<name>A0ABX0SW18_9PSEU</name>
<dbReference type="EMBL" id="JAANOU010000001">
    <property type="protein sequence ID" value="NIH79550.1"/>
    <property type="molecule type" value="Genomic_DNA"/>
</dbReference>
<gene>
    <name evidence="2" type="ORF">FHX46_002080</name>
</gene>
<organism evidence="2 3">
    <name type="scientific">Amycolatopsis viridis</name>
    <dbReference type="NCBI Taxonomy" id="185678"/>
    <lineage>
        <taxon>Bacteria</taxon>
        <taxon>Bacillati</taxon>
        <taxon>Actinomycetota</taxon>
        <taxon>Actinomycetes</taxon>
        <taxon>Pseudonocardiales</taxon>
        <taxon>Pseudonocardiaceae</taxon>
        <taxon>Amycolatopsis</taxon>
    </lineage>
</organism>
<protein>
    <submittedName>
        <fullName evidence="2">Pimeloyl-ACP methyl ester carboxylesterase</fullName>
    </submittedName>
</protein>
<dbReference type="PANTHER" id="PTHR43433:SF5">
    <property type="entry name" value="AB HYDROLASE-1 DOMAIN-CONTAINING PROTEIN"/>
    <property type="match status" value="1"/>
</dbReference>
<dbReference type="SUPFAM" id="SSF53474">
    <property type="entry name" value="alpha/beta-Hydrolases"/>
    <property type="match status" value="1"/>
</dbReference>